<feature type="domain" description="PTS EIIB type-4" evidence="8">
    <location>
        <begin position="1"/>
        <end position="164"/>
    </location>
</feature>
<dbReference type="GO" id="GO:0005737">
    <property type="term" value="C:cytoplasm"/>
    <property type="evidence" value="ECO:0007669"/>
    <property type="project" value="UniProtKB-SubCell"/>
</dbReference>
<protein>
    <submittedName>
        <fullName evidence="9">PTS system, mannose-specific IIB component</fullName>
        <ecNumber evidence="9">2.7.1.-</ecNumber>
    </submittedName>
</protein>
<dbReference type="GO" id="GO:0008982">
    <property type="term" value="F:protein-N(PI)-phosphohistidine-sugar phosphotransferase activity"/>
    <property type="evidence" value="ECO:0007669"/>
    <property type="project" value="InterPro"/>
</dbReference>
<reference evidence="9 10" key="1">
    <citation type="submission" date="2017-11" db="EMBL/GenBank/DDBJ databases">
        <title>Draft Genome Sequence of Lactobacillus curieae NBRC 111893 isolated from Koso, a Japanese sugar-Vegetable Fermented Beverage.</title>
        <authorList>
            <person name="Chiou T.Y."/>
            <person name="Oshima K."/>
            <person name="Suda W."/>
            <person name="Hattori M."/>
            <person name="Takahashi T."/>
        </authorList>
    </citation>
    <scope>NUCLEOTIDE SEQUENCE [LARGE SCALE GENOMIC DNA]</scope>
    <source>
        <strain evidence="9 10">NBRC111893</strain>
    </source>
</reference>
<dbReference type="Pfam" id="PF03830">
    <property type="entry name" value="PTSIIB_sorb"/>
    <property type="match status" value="1"/>
</dbReference>
<comment type="subcellular location">
    <subcellularLocation>
        <location evidence="1">Cytoplasm</location>
    </subcellularLocation>
</comment>
<dbReference type="STRING" id="1138822.PL11_007545"/>
<dbReference type="GO" id="GO:0009401">
    <property type="term" value="P:phosphoenolpyruvate-dependent sugar phosphotransferase system"/>
    <property type="evidence" value="ECO:0007669"/>
    <property type="project" value="UniProtKB-KW"/>
</dbReference>
<dbReference type="GO" id="GO:0016301">
    <property type="term" value="F:kinase activity"/>
    <property type="evidence" value="ECO:0007669"/>
    <property type="project" value="UniProtKB-KW"/>
</dbReference>
<evidence type="ECO:0000256" key="5">
    <source>
        <dbReference type="ARBA" id="ARBA00022679"/>
    </source>
</evidence>
<keyword evidence="2" id="KW-0813">Transport</keyword>
<sequence>MTMEIALARVDSRLLHGQVATFWTKYVNPNRILVVSDSVVKDQLRKTLISQVAPANVKANVISVDKMISIYQDSKFDSFKALMLTETVEDMVRLARGGVDFSTSGINLGNLAFTPGKQMITDTIAVDDEVIAQIKTLTDEFSIHVYAQQVPSEKPQNVLDLINK</sequence>
<dbReference type="SUPFAM" id="SSF52728">
    <property type="entry name" value="PTS IIb component"/>
    <property type="match status" value="1"/>
</dbReference>
<comment type="caution">
    <text evidence="9">The sequence shown here is derived from an EMBL/GenBank/DDBJ whole genome shotgun (WGS) entry which is preliminary data.</text>
</comment>
<keyword evidence="7" id="KW-0418">Kinase</keyword>
<dbReference type="Gene3D" id="3.40.35.10">
    <property type="entry name" value="Phosphotransferase system, sorbose subfamily IIB component"/>
    <property type="match status" value="1"/>
</dbReference>
<dbReference type="EC" id="2.7.1.-" evidence="9"/>
<accession>A0A401FJW6</accession>
<keyword evidence="4" id="KW-0762">Sugar transport</keyword>
<dbReference type="OrthoDB" id="9788818at2"/>
<dbReference type="CDD" id="cd00001">
    <property type="entry name" value="PTS_IIB_man"/>
    <property type="match status" value="1"/>
</dbReference>
<evidence type="ECO:0000256" key="2">
    <source>
        <dbReference type="ARBA" id="ARBA00022448"/>
    </source>
</evidence>
<keyword evidence="5 9" id="KW-0808">Transferase</keyword>
<evidence type="ECO:0000256" key="3">
    <source>
        <dbReference type="ARBA" id="ARBA00022490"/>
    </source>
</evidence>
<dbReference type="EMBL" id="BEXA01000002">
    <property type="protein sequence ID" value="GAY72596.1"/>
    <property type="molecule type" value="Genomic_DNA"/>
</dbReference>
<dbReference type="Proteomes" id="UP000286974">
    <property type="component" value="Unassembled WGS sequence"/>
</dbReference>
<dbReference type="RefSeq" id="WP_125007938.1">
    <property type="nucleotide sequence ID" value="NZ_BEXA01000002.1"/>
</dbReference>
<gene>
    <name evidence="9" type="ORF">NBRC111893_742</name>
</gene>
<proteinExistence type="predicted"/>
<dbReference type="InterPro" id="IPR036667">
    <property type="entry name" value="PTS_IIB_sorbose-sp_sf"/>
</dbReference>
<dbReference type="InterPro" id="IPR004720">
    <property type="entry name" value="PTS_IIB_sorbose-sp"/>
</dbReference>
<name>A0A401FJW6_9LACO</name>
<keyword evidence="3" id="KW-0963">Cytoplasm</keyword>
<dbReference type="PROSITE" id="PS51101">
    <property type="entry name" value="PTS_EIIB_TYPE_4"/>
    <property type="match status" value="1"/>
</dbReference>
<evidence type="ECO:0000256" key="4">
    <source>
        <dbReference type="ARBA" id="ARBA00022597"/>
    </source>
</evidence>
<evidence type="ECO:0000256" key="6">
    <source>
        <dbReference type="ARBA" id="ARBA00022683"/>
    </source>
</evidence>
<evidence type="ECO:0000313" key="9">
    <source>
        <dbReference type="EMBL" id="GAY72596.1"/>
    </source>
</evidence>
<dbReference type="AlphaFoldDB" id="A0A401FJW6"/>
<organism evidence="9 10">
    <name type="scientific">Lentilactobacillus kosonis</name>
    <dbReference type="NCBI Taxonomy" id="2810561"/>
    <lineage>
        <taxon>Bacteria</taxon>
        <taxon>Bacillati</taxon>
        <taxon>Bacillota</taxon>
        <taxon>Bacilli</taxon>
        <taxon>Lactobacillales</taxon>
        <taxon>Lactobacillaceae</taxon>
        <taxon>Lentilactobacillus</taxon>
    </lineage>
</organism>
<evidence type="ECO:0000256" key="1">
    <source>
        <dbReference type="ARBA" id="ARBA00004496"/>
    </source>
</evidence>
<evidence type="ECO:0000313" key="10">
    <source>
        <dbReference type="Proteomes" id="UP000286974"/>
    </source>
</evidence>
<keyword evidence="6" id="KW-0598">Phosphotransferase system</keyword>
<keyword evidence="10" id="KW-1185">Reference proteome</keyword>
<evidence type="ECO:0000259" key="8">
    <source>
        <dbReference type="PROSITE" id="PS51101"/>
    </source>
</evidence>
<evidence type="ECO:0000256" key="7">
    <source>
        <dbReference type="ARBA" id="ARBA00022777"/>
    </source>
</evidence>